<dbReference type="KEGG" id="tdf:H9L22_00280"/>
<dbReference type="SUPFAM" id="SSF55347">
    <property type="entry name" value="Glyceraldehyde-3-phosphate dehydrogenase-like, C-terminal domain"/>
    <property type="match status" value="1"/>
</dbReference>
<proteinExistence type="predicted"/>
<dbReference type="RefSeq" id="WP_187721140.1">
    <property type="nucleotide sequence ID" value="NZ_BAABBL010000023.1"/>
</dbReference>
<gene>
    <name evidence="4" type="ORF">H9L22_00280</name>
</gene>
<dbReference type="GO" id="GO:0000166">
    <property type="term" value="F:nucleotide binding"/>
    <property type="evidence" value="ECO:0007669"/>
    <property type="project" value="InterPro"/>
</dbReference>
<organism evidence="4 5">
    <name type="scientific">Tessaracoccus defluvii</name>
    <dbReference type="NCBI Taxonomy" id="1285901"/>
    <lineage>
        <taxon>Bacteria</taxon>
        <taxon>Bacillati</taxon>
        <taxon>Actinomycetota</taxon>
        <taxon>Actinomycetes</taxon>
        <taxon>Propionibacteriales</taxon>
        <taxon>Propionibacteriaceae</taxon>
        <taxon>Tessaracoccus</taxon>
    </lineage>
</organism>
<dbReference type="InterPro" id="IPR050463">
    <property type="entry name" value="Gfo/Idh/MocA_oxidrdct_glycsds"/>
</dbReference>
<sequence>MGTPLKVGIIGVGNISGQYLAAMPTYPTITITAVADLHEDRAAAAAAPLGAAVVPVADLLASPDVDLVLNLTTPASHAPLALQSLAAGKHYYGEKPLALTFAEGQAIMEAAAAAGLAVGSAPDTVLGTGIQTSRQLIEEGRIGDVVGAMVHWTAPGHELWHPNPAFYYQPGAGPLFDMGPYYLSALVHLLGPIARVTGVATRSDRPRTVATGPLAGQAIPVDVATHVTALLQHASGTVSTVTVSFDVWATRAPLFEVYGTQGSLGIPDPNQFSDTTLLWTPEVREWAEVAPTAGYRDGARGVGVADLAARLAHGEPPRASGDVGLHVLEVMEAILNCEEGRGHSIRTRPTIPALVPLCIHPTLS</sequence>
<keyword evidence="1" id="KW-0560">Oxidoreductase</keyword>
<dbReference type="AlphaFoldDB" id="A0A7H0H654"/>
<dbReference type="InterPro" id="IPR055170">
    <property type="entry name" value="GFO_IDH_MocA-like_dom"/>
</dbReference>
<evidence type="ECO:0000259" key="3">
    <source>
        <dbReference type="Pfam" id="PF22725"/>
    </source>
</evidence>
<dbReference type="Pfam" id="PF01408">
    <property type="entry name" value="GFO_IDH_MocA"/>
    <property type="match status" value="1"/>
</dbReference>
<dbReference type="PANTHER" id="PTHR43818">
    <property type="entry name" value="BCDNA.GH03377"/>
    <property type="match status" value="1"/>
</dbReference>
<dbReference type="Pfam" id="PF22725">
    <property type="entry name" value="GFO_IDH_MocA_C3"/>
    <property type="match status" value="1"/>
</dbReference>
<feature type="domain" description="Gfo/Idh/MocA-like oxidoreductase N-terminal" evidence="2">
    <location>
        <begin position="5"/>
        <end position="118"/>
    </location>
</feature>
<feature type="domain" description="GFO/IDH/MocA-like oxidoreductase" evidence="3">
    <location>
        <begin position="131"/>
        <end position="264"/>
    </location>
</feature>
<dbReference type="SUPFAM" id="SSF51735">
    <property type="entry name" value="NAD(P)-binding Rossmann-fold domains"/>
    <property type="match status" value="1"/>
</dbReference>
<evidence type="ECO:0000256" key="1">
    <source>
        <dbReference type="ARBA" id="ARBA00023002"/>
    </source>
</evidence>
<reference evidence="4 5" key="1">
    <citation type="submission" date="2020-08" db="EMBL/GenBank/DDBJ databases">
        <title>Genome sequence of Tessaracoccus defluvii JCM 17540T.</title>
        <authorList>
            <person name="Hyun D.-W."/>
            <person name="Bae J.-W."/>
        </authorList>
    </citation>
    <scope>NUCLEOTIDE SEQUENCE [LARGE SCALE GENOMIC DNA]</scope>
    <source>
        <strain evidence="4 5">JCM 17540</strain>
    </source>
</reference>
<accession>A0A7H0H654</accession>
<dbReference type="InterPro" id="IPR000683">
    <property type="entry name" value="Gfo/Idh/MocA-like_OxRdtase_N"/>
</dbReference>
<evidence type="ECO:0000313" key="5">
    <source>
        <dbReference type="Proteomes" id="UP000516117"/>
    </source>
</evidence>
<dbReference type="Proteomes" id="UP000516117">
    <property type="component" value="Chromosome"/>
</dbReference>
<protein>
    <submittedName>
        <fullName evidence="4">Gfo/Idh/MocA family oxidoreductase</fullName>
    </submittedName>
</protein>
<keyword evidence="5" id="KW-1185">Reference proteome</keyword>
<name>A0A7H0H654_9ACTN</name>
<evidence type="ECO:0000313" key="4">
    <source>
        <dbReference type="EMBL" id="QNP56020.1"/>
    </source>
</evidence>
<evidence type="ECO:0000259" key="2">
    <source>
        <dbReference type="Pfam" id="PF01408"/>
    </source>
</evidence>
<dbReference type="EMBL" id="CP060789">
    <property type="protein sequence ID" value="QNP56020.1"/>
    <property type="molecule type" value="Genomic_DNA"/>
</dbReference>
<dbReference type="GO" id="GO:0016491">
    <property type="term" value="F:oxidoreductase activity"/>
    <property type="evidence" value="ECO:0007669"/>
    <property type="project" value="UniProtKB-KW"/>
</dbReference>
<dbReference type="InterPro" id="IPR036291">
    <property type="entry name" value="NAD(P)-bd_dom_sf"/>
</dbReference>
<dbReference type="Gene3D" id="3.30.360.10">
    <property type="entry name" value="Dihydrodipicolinate Reductase, domain 2"/>
    <property type="match status" value="1"/>
</dbReference>
<dbReference type="Gene3D" id="3.40.50.720">
    <property type="entry name" value="NAD(P)-binding Rossmann-like Domain"/>
    <property type="match status" value="1"/>
</dbReference>
<dbReference type="PANTHER" id="PTHR43818:SF11">
    <property type="entry name" value="BCDNA.GH03377"/>
    <property type="match status" value="1"/>
</dbReference>